<comment type="function">
    <text evidence="1">Involved in the transposition of the insertion sequence.</text>
</comment>
<dbReference type="EMBL" id="DF820488">
    <property type="protein sequence ID" value="GAK30795.1"/>
    <property type="molecule type" value="Genomic_DNA"/>
</dbReference>
<dbReference type="InterPro" id="IPR001584">
    <property type="entry name" value="Integrase_cat-core"/>
</dbReference>
<dbReference type="Pfam" id="PF00665">
    <property type="entry name" value="rve"/>
    <property type="match status" value="1"/>
</dbReference>
<protein>
    <submittedName>
        <fullName evidence="3">Putative transposase</fullName>
    </submittedName>
</protein>
<evidence type="ECO:0000259" key="2">
    <source>
        <dbReference type="PROSITE" id="PS50994"/>
    </source>
</evidence>
<dbReference type="AlphaFoldDB" id="A0A069CSN0"/>
<proteinExistence type="predicted"/>
<dbReference type="InterPro" id="IPR025948">
    <property type="entry name" value="HTH-like_dom"/>
</dbReference>
<evidence type="ECO:0000313" key="3">
    <source>
        <dbReference type="EMBL" id="GAK30795.1"/>
    </source>
</evidence>
<keyword evidence="4" id="KW-1185">Reference proteome</keyword>
<evidence type="ECO:0000313" key="4">
    <source>
        <dbReference type="Proteomes" id="UP000030643"/>
    </source>
</evidence>
<dbReference type="InterPro" id="IPR048020">
    <property type="entry name" value="Transpos_IS3"/>
</dbReference>
<dbReference type="PANTHER" id="PTHR46889:SF5">
    <property type="entry name" value="INTEGRASE PROTEIN"/>
    <property type="match status" value="1"/>
</dbReference>
<dbReference type="GO" id="GO:0003676">
    <property type="term" value="F:nucleic acid binding"/>
    <property type="evidence" value="ECO:0007669"/>
    <property type="project" value="InterPro"/>
</dbReference>
<dbReference type="GO" id="GO:0015074">
    <property type="term" value="P:DNA integration"/>
    <property type="evidence" value="ECO:0007669"/>
    <property type="project" value="InterPro"/>
</dbReference>
<name>A0A069CSN0_WEIOS</name>
<dbReference type="InterPro" id="IPR036397">
    <property type="entry name" value="RNaseH_sf"/>
</dbReference>
<gene>
    <name evidence="3" type="ORF">WOSG25_050670</name>
</gene>
<dbReference type="RefSeq" id="WP_145912341.1">
    <property type="nucleotide sequence ID" value="NZ_DF820488.1"/>
</dbReference>
<dbReference type="InterPro" id="IPR050900">
    <property type="entry name" value="Transposase_IS3/IS150/IS904"/>
</dbReference>
<dbReference type="SUPFAM" id="SSF53098">
    <property type="entry name" value="Ribonuclease H-like"/>
    <property type="match status" value="1"/>
</dbReference>
<dbReference type="InterPro" id="IPR012337">
    <property type="entry name" value="RNaseH-like_sf"/>
</dbReference>
<dbReference type="NCBIfam" id="NF033516">
    <property type="entry name" value="transpos_IS3"/>
    <property type="match status" value="1"/>
</dbReference>
<dbReference type="STRING" id="1329250.WOSG25_050670"/>
<dbReference type="Gene3D" id="3.30.420.10">
    <property type="entry name" value="Ribonuclease H-like superfamily/Ribonuclease H"/>
    <property type="match status" value="1"/>
</dbReference>
<dbReference type="OrthoDB" id="9781005at2"/>
<dbReference type="Pfam" id="PF13276">
    <property type="entry name" value="HTH_21"/>
    <property type="match status" value="1"/>
</dbReference>
<feature type="domain" description="Integrase catalytic" evidence="2">
    <location>
        <begin position="121"/>
        <end position="287"/>
    </location>
</feature>
<accession>A0A069CSN0</accession>
<reference evidence="4" key="1">
    <citation type="journal article" date="2014" name="Genome Announc.">
        <title>Draft genome sequence of Weissella oryzae SG25T, isolated from fermented rice grains.</title>
        <authorList>
            <person name="Tanizawa Y."/>
            <person name="Fujisawa T."/>
            <person name="Mochizuki T."/>
            <person name="Kaminuma E."/>
            <person name="Suzuki Y."/>
            <person name="Nakamura Y."/>
            <person name="Tohno M."/>
        </authorList>
    </citation>
    <scope>NUCLEOTIDE SEQUENCE [LARGE SCALE GENOMIC DNA]</scope>
    <source>
        <strain evidence="4">DSM 25784 / JCM 18191 / LMG 30913 / SG25</strain>
    </source>
</reference>
<dbReference type="Proteomes" id="UP000030643">
    <property type="component" value="Unassembled WGS sequence"/>
</dbReference>
<dbReference type="eggNOG" id="COG2801">
    <property type="taxonomic scope" value="Bacteria"/>
</dbReference>
<dbReference type="PROSITE" id="PS50994">
    <property type="entry name" value="INTEGRASE"/>
    <property type="match status" value="1"/>
</dbReference>
<dbReference type="Pfam" id="PF13333">
    <property type="entry name" value="rve_2"/>
    <property type="match status" value="1"/>
</dbReference>
<evidence type="ECO:0000256" key="1">
    <source>
        <dbReference type="ARBA" id="ARBA00002286"/>
    </source>
</evidence>
<dbReference type="PANTHER" id="PTHR46889">
    <property type="entry name" value="TRANSPOSASE INSF FOR INSERTION SEQUENCE IS3B-RELATED"/>
    <property type="match status" value="1"/>
</dbReference>
<sequence>MAKIVYQLEAQFKLKDLLDTLPISTQTYFYWKRKFKSTDPNNQLKELIKTICGRDIHLGVRRVYLILRNQFNLKVNHKKVQKIMHDLNIKGQGYSKNKRKYSSFKGPAGQTNRNRINRRFSTDRPWQKLVSDITEFKVPRSNEKVYLEPIMDLYNNEILAYEITAKGPNLSFALSPLKKLVNKMPTMPYRTTLHTDRGWQYRHKSWRQFLRKNKLIPSMSHKVRCLDNACIESFFNKLKVEINDLKKYPSSQELIEDIRNWIDYYNNDRVQVRLNGFSPIDYKRAETH</sequence>
<organism evidence="3 4">
    <name type="scientific">Weissella oryzae (strain DSM 25784 / JCM 18191 / LMG 30913 / SG25)</name>
    <dbReference type="NCBI Taxonomy" id="1329250"/>
    <lineage>
        <taxon>Bacteria</taxon>
        <taxon>Bacillati</taxon>
        <taxon>Bacillota</taxon>
        <taxon>Bacilli</taxon>
        <taxon>Lactobacillales</taxon>
        <taxon>Lactobacillaceae</taxon>
        <taxon>Weissella</taxon>
    </lineage>
</organism>